<sequence>MQVDNLMPLSTCDVVMVYCRLRLEAAPVHYRRALLCFVRLRSVLAFLRLPPSLPFGSKVFDAFNDLWKQRMNSFEKECWITTRVVCWVRWWTMVVHGNNEGVT</sequence>
<protein>
    <submittedName>
        <fullName evidence="1">Uncharacterized protein</fullName>
    </submittedName>
</protein>
<dbReference type="Proteomes" id="UP000822688">
    <property type="component" value="Chromosome 10"/>
</dbReference>
<dbReference type="AlphaFoldDB" id="A0A8T0GLX8"/>
<dbReference type="EMBL" id="CM026431">
    <property type="protein sequence ID" value="KAG0559189.1"/>
    <property type="molecule type" value="Genomic_DNA"/>
</dbReference>
<evidence type="ECO:0000313" key="1">
    <source>
        <dbReference type="EMBL" id="KAG0559189.1"/>
    </source>
</evidence>
<proteinExistence type="predicted"/>
<name>A0A8T0GLX8_CERPU</name>
<keyword evidence="2" id="KW-1185">Reference proteome</keyword>
<evidence type="ECO:0000313" key="2">
    <source>
        <dbReference type="Proteomes" id="UP000822688"/>
    </source>
</evidence>
<comment type="caution">
    <text evidence="1">The sequence shown here is derived from an EMBL/GenBank/DDBJ whole genome shotgun (WGS) entry which is preliminary data.</text>
</comment>
<accession>A0A8T0GLX8</accession>
<organism evidence="1 2">
    <name type="scientific">Ceratodon purpureus</name>
    <name type="common">Fire moss</name>
    <name type="synonym">Dicranum purpureum</name>
    <dbReference type="NCBI Taxonomy" id="3225"/>
    <lineage>
        <taxon>Eukaryota</taxon>
        <taxon>Viridiplantae</taxon>
        <taxon>Streptophyta</taxon>
        <taxon>Embryophyta</taxon>
        <taxon>Bryophyta</taxon>
        <taxon>Bryophytina</taxon>
        <taxon>Bryopsida</taxon>
        <taxon>Dicranidae</taxon>
        <taxon>Pseudoditrichales</taxon>
        <taxon>Ditrichaceae</taxon>
        <taxon>Ceratodon</taxon>
    </lineage>
</organism>
<reference evidence="1" key="1">
    <citation type="submission" date="2020-06" db="EMBL/GenBank/DDBJ databases">
        <title>WGS assembly of Ceratodon purpureus strain R40.</title>
        <authorList>
            <person name="Carey S.B."/>
            <person name="Jenkins J."/>
            <person name="Shu S."/>
            <person name="Lovell J.T."/>
            <person name="Sreedasyam A."/>
            <person name="Maumus F."/>
            <person name="Tiley G.P."/>
            <person name="Fernandez-Pozo N."/>
            <person name="Barry K."/>
            <person name="Chen C."/>
            <person name="Wang M."/>
            <person name="Lipzen A."/>
            <person name="Daum C."/>
            <person name="Saski C.A."/>
            <person name="Payton A.C."/>
            <person name="Mcbreen J.C."/>
            <person name="Conrad R.E."/>
            <person name="Kollar L.M."/>
            <person name="Olsson S."/>
            <person name="Huttunen S."/>
            <person name="Landis J.B."/>
            <person name="Wickett N.J."/>
            <person name="Johnson M.G."/>
            <person name="Rensing S.A."/>
            <person name="Grimwood J."/>
            <person name="Schmutz J."/>
            <person name="Mcdaniel S.F."/>
        </authorList>
    </citation>
    <scope>NUCLEOTIDE SEQUENCE</scope>
    <source>
        <strain evidence="1">R40</strain>
    </source>
</reference>
<gene>
    <name evidence="1" type="ORF">KC19_10G085300</name>
</gene>